<evidence type="ECO:0000313" key="2">
    <source>
        <dbReference type="Proteomes" id="UP000462212"/>
    </source>
</evidence>
<sequence>MDSDDESIFAFPFQDLDYIPYGFSSDTAPYIETPIATLRAAATLMCLGLSAGGGVALTPQTTVPTVVCDLGCGDGEFHTNSAYPVISLLGHINKTSNYIATGVGIDYDAALIKSAGVASEIRGVDAQWLIYDFNDDQDDLVNQLLNIHRVTHVFIALVPKQLALLTVRGILTRLCESGVVVCCYKFHPLYLTPVKRDVLMDLVVYDRTSCGEAITVKVVSVGVKPL</sequence>
<gene>
    <name evidence="1" type="ORF">LSUB1_G007463</name>
</gene>
<reference evidence="1 2" key="1">
    <citation type="submission" date="2018-05" db="EMBL/GenBank/DDBJ databases">
        <title>Genome sequencing and assembly of the regulated plant pathogen Lachnellula willkommii and related sister species for the development of diagnostic species identification markers.</title>
        <authorList>
            <person name="Giroux E."/>
            <person name="Bilodeau G."/>
        </authorList>
    </citation>
    <scope>NUCLEOTIDE SEQUENCE [LARGE SCALE GENOMIC DNA]</scope>
    <source>
        <strain evidence="1 2">CBS 197.66</strain>
    </source>
</reference>
<proteinExistence type="predicted"/>
<dbReference type="EMBL" id="QGMJ01000746">
    <property type="protein sequence ID" value="TVY33762.1"/>
    <property type="molecule type" value="Genomic_DNA"/>
</dbReference>
<comment type="caution">
    <text evidence="1">The sequence shown here is derived from an EMBL/GenBank/DDBJ whole genome shotgun (WGS) entry which is preliminary data.</text>
</comment>
<organism evidence="1 2">
    <name type="scientific">Lachnellula subtilissima</name>
    <dbReference type="NCBI Taxonomy" id="602034"/>
    <lineage>
        <taxon>Eukaryota</taxon>
        <taxon>Fungi</taxon>
        <taxon>Dikarya</taxon>
        <taxon>Ascomycota</taxon>
        <taxon>Pezizomycotina</taxon>
        <taxon>Leotiomycetes</taxon>
        <taxon>Helotiales</taxon>
        <taxon>Lachnaceae</taxon>
        <taxon>Lachnellula</taxon>
    </lineage>
</organism>
<evidence type="ECO:0008006" key="3">
    <source>
        <dbReference type="Google" id="ProtNLM"/>
    </source>
</evidence>
<keyword evidence="2" id="KW-1185">Reference proteome</keyword>
<dbReference type="Proteomes" id="UP000462212">
    <property type="component" value="Unassembled WGS sequence"/>
</dbReference>
<dbReference type="AlphaFoldDB" id="A0A8H8RGR7"/>
<accession>A0A8H8RGR7</accession>
<dbReference type="InterPro" id="IPR029063">
    <property type="entry name" value="SAM-dependent_MTases_sf"/>
</dbReference>
<evidence type="ECO:0000313" key="1">
    <source>
        <dbReference type="EMBL" id="TVY33762.1"/>
    </source>
</evidence>
<protein>
    <recommendedName>
        <fullName evidence="3">Methyltransferase domain-containing protein</fullName>
    </recommendedName>
</protein>
<dbReference type="OrthoDB" id="2905359at2759"/>
<dbReference type="Gene3D" id="3.40.50.150">
    <property type="entry name" value="Vaccinia Virus protein VP39"/>
    <property type="match status" value="1"/>
</dbReference>
<name>A0A8H8RGR7_9HELO</name>